<keyword evidence="4" id="KW-1185">Reference proteome</keyword>
<feature type="domain" description="F-box" evidence="2">
    <location>
        <begin position="49"/>
        <end position="95"/>
    </location>
</feature>
<dbReference type="OrthoDB" id="3256413at2759"/>
<dbReference type="AlphaFoldDB" id="A0A0D0BDU9"/>
<gene>
    <name evidence="3" type="ORF">CY34DRAFT_150548</name>
</gene>
<proteinExistence type="predicted"/>
<evidence type="ECO:0000256" key="1">
    <source>
        <dbReference type="SAM" id="SignalP"/>
    </source>
</evidence>
<dbReference type="EMBL" id="KN835142">
    <property type="protein sequence ID" value="KIK47969.1"/>
    <property type="molecule type" value="Genomic_DNA"/>
</dbReference>
<accession>A0A0D0BDU9</accession>
<dbReference type="Proteomes" id="UP000054485">
    <property type="component" value="Unassembled WGS sequence"/>
</dbReference>
<feature type="chain" id="PRO_5002207700" evidence="1">
    <location>
        <begin position="32"/>
        <end position="561"/>
    </location>
</feature>
<dbReference type="InterPro" id="IPR036047">
    <property type="entry name" value="F-box-like_dom_sf"/>
</dbReference>
<dbReference type="InterPro" id="IPR001810">
    <property type="entry name" value="F-box_dom"/>
</dbReference>
<dbReference type="PROSITE" id="PS50181">
    <property type="entry name" value="FBOX"/>
    <property type="match status" value="1"/>
</dbReference>
<dbReference type="SMART" id="SM00256">
    <property type="entry name" value="FBOX"/>
    <property type="match status" value="1"/>
</dbReference>
<name>A0A0D0BDU9_9AGAM</name>
<reference evidence="4" key="2">
    <citation type="submission" date="2015-01" db="EMBL/GenBank/DDBJ databases">
        <title>Evolutionary Origins and Diversification of the Mycorrhizal Mutualists.</title>
        <authorList>
            <consortium name="DOE Joint Genome Institute"/>
            <consortium name="Mycorrhizal Genomics Consortium"/>
            <person name="Kohler A."/>
            <person name="Kuo A."/>
            <person name="Nagy L.G."/>
            <person name="Floudas D."/>
            <person name="Copeland A."/>
            <person name="Barry K.W."/>
            <person name="Cichocki N."/>
            <person name="Veneault-Fourrey C."/>
            <person name="LaButti K."/>
            <person name="Lindquist E.A."/>
            <person name="Lipzen A."/>
            <person name="Lundell T."/>
            <person name="Morin E."/>
            <person name="Murat C."/>
            <person name="Riley R."/>
            <person name="Ohm R."/>
            <person name="Sun H."/>
            <person name="Tunlid A."/>
            <person name="Henrissat B."/>
            <person name="Grigoriev I.V."/>
            <person name="Hibbett D.S."/>
            <person name="Martin F."/>
        </authorList>
    </citation>
    <scope>NUCLEOTIDE SEQUENCE [LARGE SCALE GENOMIC DNA]</scope>
    <source>
        <strain evidence="4">UH-Slu-Lm8-n1</strain>
    </source>
</reference>
<evidence type="ECO:0000259" key="2">
    <source>
        <dbReference type="PROSITE" id="PS50181"/>
    </source>
</evidence>
<reference evidence="3 4" key="1">
    <citation type="submission" date="2014-04" db="EMBL/GenBank/DDBJ databases">
        <authorList>
            <consortium name="DOE Joint Genome Institute"/>
            <person name="Kuo A."/>
            <person name="Ruytinx J."/>
            <person name="Rineau F."/>
            <person name="Colpaert J."/>
            <person name="Kohler A."/>
            <person name="Nagy L.G."/>
            <person name="Floudas D."/>
            <person name="Copeland A."/>
            <person name="Barry K.W."/>
            <person name="Cichocki N."/>
            <person name="Veneault-Fourrey C."/>
            <person name="LaButti K."/>
            <person name="Lindquist E.A."/>
            <person name="Lipzen A."/>
            <person name="Lundell T."/>
            <person name="Morin E."/>
            <person name="Murat C."/>
            <person name="Sun H."/>
            <person name="Tunlid A."/>
            <person name="Henrissat B."/>
            <person name="Grigoriev I.V."/>
            <person name="Hibbett D.S."/>
            <person name="Martin F."/>
            <person name="Nordberg H.P."/>
            <person name="Cantor M.N."/>
            <person name="Hua S.X."/>
        </authorList>
    </citation>
    <scope>NUCLEOTIDE SEQUENCE [LARGE SCALE GENOMIC DNA]</scope>
    <source>
        <strain evidence="3 4">UH-Slu-Lm8-n1</strain>
    </source>
</reference>
<protein>
    <submittedName>
        <fullName evidence="3">Unplaced genomic scaffold CY34scaffold_11, whole genome shotgun sequence</fullName>
    </submittedName>
</protein>
<dbReference type="Pfam" id="PF00646">
    <property type="entry name" value="F-box"/>
    <property type="match status" value="1"/>
</dbReference>
<organism evidence="3 4">
    <name type="scientific">Suillus luteus UH-Slu-Lm8-n1</name>
    <dbReference type="NCBI Taxonomy" id="930992"/>
    <lineage>
        <taxon>Eukaryota</taxon>
        <taxon>Fungi</taxon>
        <taxon>Dikarya</taxon>
        <taxon>Basidiomycota</taxon>
        <taxon>Agaricomycotina</taxon>
        <taxon>Agaricomycetes</taxon>
        <taxon>Agaricomycetidae</taxon>
        <taxon>Boletales</taxon>
        <taxon>Suillineae</taxon>
        <taxon>Suillaceae</taxon>
        <taxon>Suillus</taxon>
    </lineage>
</organism>
<dbReference type="HOGENOM" id="CLU_007279_1_0_1"/>
<evidence type="ECO:0000313" key="3">
    <source>
        <dbReference type="EMBL" id="KIK47969.1"/>
    </source>
</evidence>
<feature type="signal peptide" evidence="1">
    <location>
        <begin position="1"/>
        <end position="31"/>
    </location>
</feature>
<dbReference type="SUPFAM" id="SSF81383">
    <property type="entry name" value="F-box domain"/>
    <property type="match status" value="1"/>
</dbReference>
<sequence>MCGLGMTISINRFLQVCLILLLSKIFRDLTSRVTGRIKLSTMNQAHNIPIHFLDFPAELLLDMLGYLDIYDLVRARQICSDIRQLIDSSSELQYAIDIQYFNAIPASLPSRDVDVASRRQLLRKSETAWQKAEYSQRYSIPMSYCPDNYRWSCGILGVPAKSLAQIKFVQPALSDKNTRTTDLRQRSCKIDSIAFEGYSFSPAQDLVAILSRSAFGESHAYDVTFRSLSEDKVHPEAGSPVVKALENQIDVRLFDSPYTQTMIFGDYYGLFCKYGRKADGGLVDFLQIWNWKSKDTFQCLKTFDVDYGTTHFSFITNDRLLVANSRELMLFSLDDSVNAIRLVAKFSLPALRDPFVCHYITFNPIPLHASTHNQLIAVNMCMSAPTTAESPYFTFYIERNTLLELESTYTSRYGEASQGSLNLPWSAWGPKHTRFFENSHSSCTHRIFGFRSAELIGELFSRGGQLQSRSLRIRDFNPHRVADFKAGNQAKSHQRLVEGETLKSALFLEPLGSGLPYLETTTQEKFLANDMTMEANRITLLSLEAGDLHNLSQSIEMLDFE</sequence>
<dbReference type="InParanoid" id="A0A0D0BDU9"/>
<evidence type="ECO:0000313" key="4">
    <source>
        <dbReference type="Proteomes" id="UP000054485"/>
    </source>
</evidence>
<keyword evidence="1" id="KW-0732">Signal</keyword>